<gene>
    <name evidence="1" type="ORF">ACI2L5_23460</name>
</gene>
<keyword evidence="2" id="KW-1185">Reference proteome</keyword>
<dbReference type="Proteomes" id="UP001620295">
    <property type="component" value="Unassembled WGS sequence"/>
</dbReference>
<protein>
    <submittedName>
        <fullName evidence="1">Uncharacterized protein</fullName>
    </submittedName>
</protein>
<organism evidence="1 2">
    <name type="scientific">Streptomyces milbemycinicus</name>
    <dbReference type="NCBI Taxonomy" id="476552"/>
    <lineage>
        <taxon>Bacteria</taxon>
        <taxon>Bacillati</taxon>
        <taxon>Actinomycetota</taxon>
        <taxon>Actinomycetes</taxon>
        <taxon>Kitasatosporales</taxon>
        <taxon>Streptomycetaceae</taxon>
        <taxon>Streptomyces</taxon>
    </lineage>
</organism>
<dbReference type="RefSeq" id="WP_404747051.1">
    <property type="nucleotide sequence ID" value="NZ_JBJDQH010000008.1"/>
</dbReference>
<evidence type="ECO:0000313" key="1">
    <source>
        <dbReference type="EMBL" id="MFK4267870.1"/>
    </source>
</evidence>
<reference evidence="1 2" key="1">
    <citation type="submission" date="2024-11" db="EMBL/GenBank/DDBJ databases">
        <title>The Natural Products Discovery Center: Release of the First 8490 Sequenced Strains for Exploring Actinobacteria Biosynthetic Diversity.</title>
        <authorList>
            <person name="Kalkreuter E."/>
            <person name="Kautsar S.A."/>
            <person name="Yang D."/>
            <person name="Bader C.D."/>
            <person name="Teijaro C.N."/>
            <person name="Fluegel L."/>
            <person name="Davis C.M."/>
            <person name="Simpson J.R."/>
            <person name="Lauterbach L."/>
            <person name="Steele A.D."/>
            <person name="Gui C."/>
            <person name="Meng S."/>
            <person name="Li G."/>
            <person name="Viehrig K."/>
            <person name="Ye F."/>
            <person name="Su P."/>
            <person name="Kiefer A.F."/>
            <person name="Nichols A."/>
            <person name="Cepeda A.J."/>
            <person name="Yan W."/>
            <person name="Fan B."/>
            <person name="Jiang Y."/>
            <person name="Adhikari A."/>
            <person name="Zheng C.-J."/>
            <person name="Schuster L."/>
            <person name="Cowan T.M."/>
            <person name="Smanski M.J."/>
            <person name="Chevrette M.G."/>
            <person name="De Carvalho L.P.S."/>
            <person name="Shen B."/>
        </authorList>
    </citation>
    <scope>NUCLEOTIDE SEQUENCE [LARGE SCALE GENOMIC DNA]</scope>
    <source>
        <strain evidence="1 2">NPDC020863</strain>
    </source>
</reference>
<sequence>MTASMAFYADAGTTVRLNEYGTKSPPILTLDGRDHTLSVSSFGRIPVADQLAFAHALATTAADYVKAVETYAAARADGDQKPDGQP</sequence>
<accession>A0ABW8LS61</accession>
<proteinExistence type="predicted"/>
<evidence type="ECO:0000313" key="2">
    <source>
        <dbReference type="Proteomes" id="UP001620295"/>
    </source>
</evidence>
<comment type="caution">
    <text evidence="1">The sequence shown here is derived from an EMBL/GenBank/DDBJ whole genome shotgun (WGS) entry which is preliminary data.</text>
</comment>
<name>A0ABW8LS61_9ACTN</name>
<dbReference type="EMBL" id="JBJDQH010000008">
    <property type="protein sequence ID" value="MFK4267870.1"/>
    <property type="molecule type" value="Genomic_DNA"/>
</dbReference>